<feature type="region of interest" description="Disordered" evidence="1">
    <location>
        <begin position="524"/>
        <end position="605"/>
    </location>
</feature>
<dbReference type="SMART" id="SM00220">
    <property type="entry name" value="S_TKc"/>
    <property type="match status" value="1"/>
</dbReference>
<name>A0ABR3RAM4_9PLEO</name>
<dbReference type="Proteomes" id="UP001521785">
    <property type="component" value="Unassembled WGS sequence"/>
</dbReference>
<evidence type="ECO:0000313" key="4">
    <source>
        <dbReference type="Proteomes" id="UP001521785"/>
    </source>
</evidence>
<reference evidence="3 4" key="1">
    <citation type="submission" date="2024-02" db="EMBL/GenBank/DDBJ databases">
        <title>De novo assembly and annotation of 12 fungi associated with fruit tree decline syndrome in Ontario, Canada.</title>
        <authorList>
            <person name="Sulman M."/>
            <person name="Ellouze W."/>
            <person name="Ilyukhin E."/>
        </authorList>
    </citation>
    <scope>NUCLEOTIDE SEQUENCE [LARGE SCALE GENOMIC DNA]</scope>
    <source>
        <strain evidence="3 4">M42-189</strain>
    </source>
</reference>
<dbReference type="EMBL" id="JAKJXO020000008">
    <property type="protein sequence ID" value="KAL1601496.1"/>
    <property type="molecule type" value="Genomic_DNA"/>
</dbReference>
<feature type="domain" description="Protein kinase" evidence="2">
    <location>
        <begin position="194"/>
        <end position="522"/>
    </location>
</feature>
<feature type="compositionally biased region" description="Basic and acidic residues" evidence="1">
    <location>
        <begin position="527"/>
        <end position="538"/>
    </location>
</feature>
<dbReference type="InterPro" id="IPR011009">
    <property type="entry name" value="Kinase-like_dom_sf"/>
</dbReference>
<keyword evidence="4" id="KW-1185">Reference proteome</keyword>
<dbReference type="PANTHER" id="PTHR24359:SF1">
    <property type="entry name" value="INHIBITOR OF NUCLEAR FACTOR KAPPA-B KINASE EPSILON SUBUNIT HOMOLOG 1-RELATED"/>
    <property type="match status" value="1"/>
</dbReference>
<feature type="compositionally biased region" description="Polar residues" evidence="1">
    <location>
        <begin position="539"/>
        <end position="557"/>
    </location>
</feature>
<sequence>MESIPHDEIAARTDQQKFKRKLEEIQRQLERAKREHAGHFYVPLGDVEQILNEGALKSLIRYHKPQSSGETLQRAVSSILERRPNDDVSAYRFLRAFTTLIYCGNTSYIERAIRYFSEPELHEQADSNIWEPPGDDTFPTDRKSGKNAFYNKIGVQDDGFYAQFFDQKKYFCALVLKEGRRHEVREEAILPFFFKDECILGDGGAGRVYKIEVGKRHWTDKWLSNSEDMPLAIKRFKPRTTGTLTDRFDLEFGNLMKMKNARTKSQNVMLPLASLIKGSVRYLIYDLAEMTFEQYMWSTKTPYVFRADRAKAVLKNGTDLVGALSWIHQYKPYHSIAHGDIRPQNILIIRDRSGEIWKLADFDRSRAKSTLSSSGDAKKGHLGSYHAPEDGDGRRSDVWAMACMLTLILSWLSDGPHGIGNFLMKRNRNDQDNSDVFYNAKKPESPDVLSPMVKEWLGLLCARARAKEIASGKAPENGDVDDLTWYPKYVKGVTSYLSDRVFVPKGKRDYADEFYRKMEETYSQIPKVDDTEPEHSEKSGIQSPRSGSPTDTISTELSSQRSSQRSSALLTPEPVRTSRYPPRSPKKSSPSVSILSPPATVPVPVTASENTRRFNNQSPDTPTQHLPPFTAPAVFTQRECNPLCSAIGSEEPPDDMSRYLTFLNRDCTRCEEVPIQKAIKEESVEWVKKLIATPGINLEKECELYGKCTPLMRCCIEDQPFAAELLLPHCVWNIDQKILKKFSYDVRKVIEKYGRKNGKM</sequence>
<dbReference type="Pfam" id="PF00069">
    <property type="entry name" value="Pkinase"/>
    <property type="match status" value="1"/>
</dbReference>
<evidence type="ECO:0000259" key="2">
    <source>
        <dbReference type="PROSITE" id="PS50011"/>
    </source>
</evidence>
<dbReference type="PANTHER" id="PTHR24359">
    <property type="entry name" value="SERINE/THREONINE-PROTEIN KINASE SBK1"/>
    <property type="match status" value="1"/>
</dbReference>
<feature type="compositionally biased region" description="Low complexity" evidence="1">
    <location>
        <begin position="558"/>
        <end position="567"/>
    </location>
</feature>
<feature type="compositionally biased region" description="Low complexity" evidence="1">
    <location>
        <begin position="587"/>
        <end position="605"/>
    </location>
</feature>
<proteinExistence type="predicted"/>
<organism evidence="3 4">
    <name type="scientific">Paraconiothyrium brasiliense</name>
    <dbReference type="NCBI Taxonomy" id="300254"/>
    <lineage>
        <taxon>Eukaryota</taxon>
        <taxon>Fungi</taxon>
        <taxon>Dikarya</taxon>
        <taxon>Ascomycota</taxon>
        <taxon>Pezizomycotina</taxon>
        <taxon>Dothideomycetes</taxon>
        <taxon>Pleosporomycetidae</taxon>
        <taxon>Pleosporales</taxon>
        <taxon>Massarineae</taxon>
        <taxon>Didymosphaeriaceae</taxon>
        <taxon>Paraconiothyrium</taxon>
    </lineage>
</organism>
<evidence type="ECO:0000256" key="1">
    <source>
        <dbReference type="SAM" id="MobiDB-lite"/>
    </source>
</evidence>
<protein>
    <recommendedName>
        <fullName evidence="2">Protein kinase domain-containing protein</fullName>
    </recommendedName>
</protein>
<feature type="region of interest" description="Disordered" evidence="1">
    <location>
        <begin position="369"/>
        <end position="390"/>
    </location>
</feature>
<comment type="caution">
    <text evidence="3">The sequence shown here is derived from an EMBL/GenBank/DDBJ whole genome shotgun (WGS) entry which is preliminary data.</text>
</comment>
<dbReference type="PROSITE" id="PS50011">
    <property type="entry name" value="PROTEIN_KINASE_DOM"/>
    <property type="match status" value="1"/>
</dbReference>
<dbReference type="SUPFAM" id="SSF56112">
    <property type="entry name" value="Protein kinase-like (PK-like)"/>
    <property type="match status" value="1"/>
</dbReference>
<dbReference type="Gene3D" id="1.10.510.10">
    <property type="entry name" value="Transferase(Phosphotransferase) domain 1"/>
    <property type="match status" value="1"/>
</dbReference>
<dbReference type="InterPro" id="IPR000719">
    <property type="entry name" value="Prot_kinase_dom"/>
</dbReference>
<evidence type="ECO:0000313" key="3">
    <source>
        <dbReference type="EMBL" id="KAL1601496.1"/>
    </source>
</evidence>
<accession>A0ABR3RAM4</accession>
<gene>
    <name evidence="3" type="ORF">SLS60_006411</name>
</gene>